<keyword evidence="3 5" id="KW-0732">Signal</keyword>
<gene>
    <name evidence="7" type="ORF">D8674_027442</name>
</gene>
<protein>
    <submittedName>
        <fullName evidence="7">Defensin D2-like</fullName>
    </submittedName>
</protein>
<dbReference type="GO" id="GO:0050832">
    <property type="term" value="P:defense response to fungus"/>
    <property type="evidence" value="ECO:0007669"/>
    <property type="project" value="UniProtKB-KW"/>
</dbReference>
<evidence type="ECO:0000256" key="1">
    <source>
        <dbReference type="ARBA" id="ARBA00022529"/>
    </source>
</evidence>
<evidence type="ECO:0000256" key="4">
    <source>
        <dbReference type="ARBA" id="ARBA00023157"/>
    </source>
</evidence>
<dbReference type="InterPro" id="IPR003614">
    <property type="entry name" value="Knottins"/>
</dbReference>
<dbReference type="GO" id="GO:0031640">
    <property type="term" value="P:killing of cells of another organism"/>
    <property type="evidence" value="ECO:0007669"/>
    <property type="project" value="UniProtKB-KW"/>
</dbReference>
<dbReference type="Gene3D" id="3.30.30.10">
    <property type="entry name" value="Knottin, scorpion toxin-like"/>
    <property type="match status" value="1"/>
</dbReference>
<dbReference type="InterPro" id="IPR036574">
    <property type="entry name" value="Scorpion_toxin-like_sf"/>
</dbReference>
<evidence type="ECO:0000259" key="6">
    <source>
        <dbReference type="SMART" id="SM00505"/>
    </source>
</evidence>
<sequence>MERNLFGLVLFFIILLTSQMVMHSEARICEEPSKTFRGLCFKDANCIVRCRSEGHGYGKCSHILRQCRCLKACAAAETDQSLP</sequence>
<evidence type="ECO:0000313" key="8">
    <source>
        <dbReference type="Proteomes" id="UP000327157"/>
    </source>
</evidence>
<reference evidence="7 8" key="3">
    <citation type="submission" date="2019-11" db="EMBL/GenBank/DDBJ databases">
        <title>A de novo genome assembly of a pear dwarfing rootstock.</title>
        <authorList>
            <person name="Wang F."/>
            <person name="Wang J."/>
            <person name="Li S."/>
            <person name="Zhang Y."/>
            <person name="Fang M."/>
            <person name="Ma L."/>
            <person name="Zhao Y."/>
            <person name="Jiang S."/>
        </authorList>
    </citation>
    <scope>NUCLEOTIDE SEQUENCE [LARGE SCALE GENOMIC DNA]</scope>
    <source>
        <strain evidence="7">S2</strain>
        <tissue evidence="7">Leaf</tissue>
    </source>
</reference>
<dbReference type="InterPro" id="IPR008176">
    <property type="entry name" value="Defensin_plant"/>
</dbReference>
<organism evidence="7 8">
    <name type="scientific">Pyrus ussuriensis x Pyrus communis</name>
    <dbReference type="NCBI Taxonomy" id="2448454"/>
    <lineage>
        <taxon>Eukaryota</taxon>
        <taxon>Viridiplantae</taxon>
        <taxon>Streptophyta</taxon>
        <taxon>Embryophyta</taxon>
        <taxon>Tracheophyta</taxon>
        <taxon>Spermatophyta</taxon>
        <taxon>Magnoliopsida</taxon>
        <taxon>eudicotyledons</taxon>
        <taxon>Gunneridae</taxon>
        <taxon>Pentapetalae</taxon>
        <taxon>rosids</taxon>
        <taxon>fabids</taxon>
        <taxon>Rosales</taxon>
        <taxon>Rosaceae</taxon>
        <taxon>Amygdaloideae</taxon>
        <taxon>Maleae</taxon>
        <taxon>Pyrus</taxon>
    </lineage>
</organism>
<reference evidence="8" key="2">
    <citation type="submission" date="2019-10" db="EMBL/GenBank/DDBJ databases">
        <title>A de novo genome assembly of a pear dwarfing rootstock.</title>
        <authorList>
            <person name="Wang F."/>
            <person name="Wang J."/>
            <person name="Li S."/>
            <person name="Zhang Y."/>
            <person name="Fang M."/>
            <person name="Ma L."/>
            <person name="Zhao Y."/>
            <person name="Jiang S."/>
        </authorList>
    </citation>
    <scope>NUCLEOTIDE SEQUENCE [LARGE SCALE GENOMIC DNA]</scope>
</reference>
<evidence type="ECO:0000256" key="2">
    <source>
        <dbReference type="ARBA" id="ARBA00022577"/>
    </source>
</evidence>
<accession>A0A5N5IAS2</accession>
<dbReference type="PRINTS" id="PR00288">
    <property type="entry name" value="PUROTHIONIN"/>
</dbReference>
<keyword evidence="4" id="KW-1015">Disulfide bond</keyword>
<dbReference type="PANTHER" id="PTHR33147">
    <property type="entry name" value="DEFENSIN-LIKE PROTEIN 1"/>
    <property type="match status" value="1"/>
</dbReference>
<keyword evidence="1" id="KW-0929">Antimicrobial</keyword>
<dbReference type="SUPFAM" id="SSF57095">
    <property type="entry name" value="Scorpion toxin-like"/>
    <property type="match status" value="1"/>
</dbReference>
<name>A0A5N5IAS2_9ROSA</name>
<feature type="chain" id="PRO_5024321762" evidence="5">
    <location>
        <begin position="27"/>
        <end position="83"/>
    </location>
</feature>
<feature type="signal peptide" evidence="5">
    <location>
        <begin position="1"/>
        <end position="26"/>
    </location>
</feature>
<keyword evidence="2" id="KW-0295">Fungicide</keyword>
<dbReference type="Proteomes" id="UP000327157">
    <property type="component" value="Chromosome 5"/>
</dbReference>
<dbReference type="PANTHER" id="PTHR33147:SF106">
    <property type="entry name" value="DEFENSIN-LIKE PROTEIN 11"/>
    <property type="match status" value="1"/>
</dbReference>
<evidence type="ECO:0000256" key="3">
    <source>
        <dbReference type="ARBA" id="ARBA00022729"/>
    </source>
</evidence>
<dbReference type="EMBL" id="SMOL01000004">
    <property type="protein sequence ID" value="KAB2636908.1"/>
    <property type="molecule type" value="Genomic_DNA"/>
</dbReference>
<keyword evidence="8" id="KW-1185">Reference proteome</keyword>
<dbReference type="Pfam" id="PF00304">
    <property type="entry name" value="Gamma-thionin"/>
    <property type="match status" value="1"/>
</dbReference>
<comment type="caution">
    <text evidence="7">The sequence shown here is derived from an EMBL/GenBank/DDBJ whole genome shotgun (WGS) entry which is preliminary data.</text>
</comment>
<reference evidence="7 8" key="1">
    <citation type="submission" date="2019-09" db="EMBL/GenBank/DDBJ databases">
        <authorList>
            <person name="Ou C."/>
        </authorList>
    </citation>
    <scope>NUCLEOTIDE SEQUENCE [LARGE SCALE GENOMIC DNA]</scope>
    <source>
        <strain evidence="7">S2</strain>
        <tissue evidence="7">Leaf</tissue>
    </source>
</reference>
<evidence type="ECO:0000256" key="5">
    <source>
        <dbReference type="SAM" id="SignalP"/>
    </source>
</evidence>
<feature type="domain" description="Knottins-like" evidence="6">
    <location>
        <begin position="28"/>
        <end position="73"/>
    </location>
</feature>
<dbReference type="OrthoDB" id="1063609at2759"/>
<dbReference type="AlphaFoldDB" id="A0A5N5IAS2"/>
<dbReference type="PROSITE" id="PS00940">
    <property type="entry name" value="GAMMA_THIONIN"/>
    <property type="match status" value="1"/>
</dbReference>
<dbReference type="CDD" id="cd00107">
    <property type="entry name" value="Knot1"/>
    <property type="match status" value="1"/>
</dbReference>
<proteinExistence type="predicted"/>
<evidence type="ECO:0000313" key="7">
    <source>
        <dbReference type="EMBL" id="KAB2636908.1"/>
    </source>
</evidence>
<dbReference type="SMART" id="SM00505">
    <property type="entry name" value="Knot1"/>
    <property type="match status" value="1"/>
</dbReference>